<accession>A0AAD7AQP4</accession>
<feature type="signal peptide" evidence="1">
    <location>
        <begin position="1"/>
        <end position="17"/>
    </location>
</feature>
<evidence type="ECO:0000313" key="3">
    <source>
        <dbReference type="Proteomes" id="UP001218218"/>
    </source>
</evidence>
<proteinExistence type="predicted"/>
<evidence type="ECO:0008006" key="4">
    <source>
        <dbReference type="Google" id="ProtNLM"/>
    </source>
</evidence>
<name>A0AAD7AQP4_9AGAR</name>
<evidence type="ECO:0000313" key="2">
    <source>
        <dbReference type="EMBL" id="KAJ7366277.1"/>
    </source>
</evidence>
<gene>
    <name evidence="2" type="ORF">DFH08DRAFT_165058</name>
</gene>
<keyword evidence="1" id="KW-0732">Signal</keyword>
<reference evidence="2" key="1">
    <citation type="submission" date="2023-03" db="EMBL/GenBank/DDBJ databases">
        <title>Massive genome expansion in bonnet fungi (Mycena s.s.) driven by repeated elements and novel gene families across ecological guilds.</title>
        <authorList>
            <consortium name="Lawrence Berkeley National Laboratory"/>
            <person name="Harder C.B."/>
            <person name="Miyauchi S."/>
            <person name="Viragh M."/>
            <person name="Kuo A."/>
            <person name="Thoen E."/>
            <person name="Andreopoulos B."/>
            <person name="Lu D."/>
            <person name="Skrede I."/>
            <person name="Drula E."/>
            <person name="Henrissat B."/>
            <person name="Morin E."/>
            <person name="Kohler A."/>
            <person name="Barry K."/>
            <person name="LaButti K."/>
            <person name="Morin E."/>
            <person name="Salamov A."/>
            <person name="Lipzen A."/>
            <person name="Mereny Z."/>
            <person name="Hegedus B."/>
            <person name="Baldrian P."/>
            <person name="Stursova M."/>
            <person name="Weitz H."/>
            <person name="Taylor A."/>
            <person name="Grigoriev I.V."/>
            <person name="Nagy L.G."/>
            <person name="Martin F."/>
            <person name="Kauserud H."/>
        </authorList>
    </citation>
    <scope>NUCLEOTIDE SEQUENCE</scope>
    <source>
        <strain evidence="2">CBHHK002</strain>
    </source>
</reference>
<keyword evidence="3" id="KW-1185">Reference proteome</keyword>
<feature type="chain" id="PRO_5041899840" description="Secreted protein" evidence="1">
    <location>
        <begin position="18"/>
        <end position="97"/>
    </location>
</feature>
<protein>
    <recommendedName>
        <fullName evidence="4">Secreted protein</fullName>
    </recommendedName>
</protein>
<sequence length="97" mass="10990">MAVLHCANCWLMALMAAVPTRFFRVVGSSESLLAHLRPSSYFNLQQVGRQIKNSQIYSPERCCAVAVNSWRLLCIQMLILSHFGSYKTHLKLPSVSY</sequence>
<comment type="caution">
    <text evidence="2">The sequence shown here is derived from an EMBL/GenBank/DDBJ whole genome shotgun (WGS) entry which is preliminary data.</text>
</comment>
<dbReference type="Proteomes" id="UP001218218">
    <property type="component" value="Unassembled WGS sequence"/>
</dbReference>
<dbReference type="AlphaFoldDB" id="A0AAD7AQP4"/>
<evidence type="ECO:0000256" key="1">
    <source>
        <dbReference type="SAM" id="SignalP"/>
    </source>
</evidence>
<organism evidence="2 3">
    <name type="scientific">Mycena albidolilacea</name>
    <dbReference type="NCBI Taxonomy" id="1033008"/>
    <lineage>
        <taxon>Eukaryota</taxon>
        <taxon>Fungi</taxon>
        <taxon>Dikarya</taxon>
        <taxon>Basidiomycota</taxon>
        <taxon>Agaricomycotina</taxon>
        <taxon>Agaricomycetes</taxon>
        <taxon>Agaricomycetidae</taxon>
        <taxon>Agaricales</taxon>
        <taxon>Marasmiineae</taxon>
        <taxon>Mycenaceae</taxon>
        <taxon>Mycena</taxon>
    </lineage>
</organism>
<dbReference type="EMBL" id="JARIHO010000002">
    <property type="protein sequence ID" value="KAJ7366277.1"/>
    <property type="molecule type" value="Genomic_DNA"/>
</dbReference>